<evidence type="ECO:0000313" key="5">
    <source>
        <dbReference type="Proteomes" id="UP000006892"/>
    </source>
</evidence>
<dbReference type="SMART" id="SM00331">
    <property type="entry name" value="PP2C_SIG"/>
    <property type="match status" value="1"/>
</dbReference>
<keyword evidence="2" id="KW-0597">Phosphoprotein</keyword>
<evidence type="ECO:0000313" key="4">
    <source>
        <dbReference type="EMBL" id="CBH47032.1"/>
    </source>
</evidence>
<dbReference type="Gene3D" id="3.60.40.10">
    <property type="entry name" value="PPM-type phosphatase domain"/>
    <property type="match status" value="1"/>
</dbReference>
<dbReference type="InterPro" id="IPR001789">
    <property type="entry name" value="Sig_transdc_resp-reg_receiver"/>
</dbReference>
<organism evidence="4">
    <name type="scientific">Rhodococcus hoagii (strain 103S)</name>
    <name type="common">Rhodococcus equi</name>
    <dbReference type="NCBI Taxonomy" id="685727"/>
    <lineage>
        <taxon>Bacteria</taxon>
        <taxon>Bacillati</taxon>
        <taxon>Actinomycetota</taxon>
        <taxon>Actinomycetes</taxon>
        <taxon>Mycobacteriales</taxon>
        <taxon>Nocardiaceae</taxon>
        <taxon>Prescottella</taxon>
    </lineage>
</organism>
<dbReference type="PANTHER" id="PTHR43156:SF2">
    <property type="entry name" value="STAGE II SPORULATION PROTEIN E"/>
    <property type="match status" value="1"/>
</dbReference>
<evidence type="ECO:0000259" key="3">
    <source>
        <dbReference type="PROSITE" id="PS50110"/>
    </source>
</evidence>
<sequence length="403" mass="43198">MTDDDTVPSGAKIAGDSKLSILLIEDDPGDALLVEEMAIDSAFDYDLVWTKSLGQAQAVLETGRPDCILLDLHLPDAQGLDALAAVQRSANGAPVVVMTGLAEDGTGLAAVAAGAQDYLVKGRVDGDLLTRSVRYAVERKRAENNAAALQASEQRSRENARLERGLLPVPLLRSDHVEVVARYRAGREHGLLGGDFYDVVEAGDGTVHVLIGDICGHGPDEAALGVSLRIAWRTLVVGGVPTDAAMRTLEEILIAERPRRHIFATMTCVVLAPDRSTMRVIRAGHPGMMLRTGSGVHWLEVPGGPALGLRRVPGQWTAHELPIEDRSAMVLFTDGLFESRTGTTERLGEERLLEYARTRADASADDFVDALIGHAESLAADFGGLTDDIAVVHVRMTKEGARR</sequence>
<dbReference type="Gene3D" id="3.40.50.2300">
    <property type="match status" value="1"/>
</dbReference>
<keyword evidence="1" id="KW-0378">Hydrolase</keyword>
<evidence type="ECO:0000256" key="1">
    <source>
        <dbReference type="ARBA" id="ARBA00022801"/>
    </source>
</evidence>
<protein>
    <submittedName>
        <fullName evidence="4">Two component system response regulator</fullName>
    </submittedName>
</protein>
<accession>A0A3S5Y399</accession>
<dbReference type="Pfam" id="PF00072">
    <property type="entry name" value="Response_reg"/>
    <property type="match status" value="1"/>
</dbReference>
<dbReference type="PROSITE" id="PS50110">
    <property type="entry name" value="RESPONSE_REGULATORY"/>
    <property type="match status" value="1"/>
</dbReference>
<gene>
    <name evidence="4" type="ordered locus">REQ_09220</name>
</gene>
<dbReference type="Pfam" id="PF07228">
    <property type="entry name" value="SpoIIE"/>
    <property type="match status" value="1"/>
</dbReference>
<proteinExistence type="predicted"/>
<dbReference type="RefSeq" id="WP_005515164.1">
    <property type="nucleotide sequence ID" value="NC_014659.1"/>
</dbReference>
<feature type="domain" description="Response regulatory" evidence="3">
    <location>
        <begin position="20"/>
        <end position="136"/>
    </location>
</feature>
<dbReference type="PANTHER" id="PTHR43156">
    <property type="entry name" value="STAGE II SPORULATION PROTEIN E-RELATED"/>
    <property type="match status" value="1"/>
</dbReference>
<dbReference type="SUPFAM" id="SSF52172">
    <property type="entry name" value="CheY-like"/>
    <property type="match status" value="1"/>
</dbReference>
<dbReference type="InterPro" id="IPR001932">
    <property type="entry name" value="PPM-type_phosphatase-like_dom"/>
</dbReference>
<dbReference type="SMART" id="SM00448">
    <property type="entry name" value="REC"/>
    <property type="match status" value="1"/>
</dbReference>
<dbReference type="KEGG" id="req:REQ_09220"/>
<dbReference type="InterPro" id="IPR036457">
    <property type="entry name" value="PPM-type-like_dom_sf"/>
</dbReference>
<feature type="modified residue" description="4-aspartylphosphate" evidence="2">
    <location>
        <position position="71"/>
    </location>
</feature>
<dbReference type="SUPFAM" id="SSF81606">
    <property type="entry name" value="PP2C-like"/>
    <property type="match status" value="1"/>
</dbReference>
<dbReference type="InterPro" id="IPR011006">
    <property type="entry name" value="CheY-like_superfamily"/>
</dbReference>
<dbReference type="GO" id="GO:0000160">
    <property type="term" value="P:phosphorelay signal transduction system"/>
    <property type="evidence" value="ECO:0007669"/>
    <property type="project" value="InterPro"/>
</dbReference>
<evidence type="ECO:0000256" key="2">
    <source>
        <dbReference type="PROSITE-ProRule" id="PRU00169"/>
    </source>
</evidence>
<dbReference type="GO" id="GO:0016791">
    <property type="term" value="F:phosphatase activity"/>
    <property type="evidence" value="ECO:0007669"/>
    <property type="project" value="TreeGrafter"/>
</dbReference>
<reference evidence="4" key="1">
    <citation type="journal article" date="2010" name="PLoS Genet.">
        <title>The genome of a pathogenic rhodococcus: cooptive virulence underpinned by key gene acquisitions.</title>
        <authorList>
            <person name="Letek M."/>
            <person name="Gonzalez P."/>
            <person name="Macarthur I."/>
            <person name="Rodriguez H."/>
            <person name="Freeman T.C."/>
            <person name="Valero-Rello A."/>
            <person name="Blanco M."/>
            <person name="Buckley T."/>
            <person name="Cherevach I."/>
            <person name="Fahey R."/>
            <person name="Hapeshi A."/>
            <person name="Holdstock J."/>
            <person name="Leadon D."/>
            <person name="Navas J."/>
            <person name="Ocampo A."/>
            <person name="Quail M.A."/>
            <person name="Sanders M."/>
            <person name="Scortti M.M."/>
            <person name="Prescott J.F."/>
            <person name="Fogarty U."/>
            <person name="Meijer W.G."/>
            <person name="Parkhill J."/>
            <person name="Bentley S.D."/>
            <person name="Vazquez-Boland J.A."/>
        </authorList>
    </citation>
    <scope>NUCLEOTIDE SEQUENCE [LARGE SCALE GENOMIC DNA]</scope>
    <source>
        <strain evidence="4 5">103S</strain>
    </source>
</reference>
<dbReference type="EMBL" id="FN563149">
    <property type="protein sequence ID" value="CBH47032.1"/>
    <property type="molecule type" value="Genomic_DNA"/>
</dbReference>
<dbReference type="CDD" id="cd00156">
    <property type="entry name" value="REC"/>
    <property type="match status" value="1"/>
</dbReference>
<dbReference type="AlphaFoldDB" id="A0A3S5Y399"/>
<dbReference type="InterPro" id="IPR052016">
    <property type="entry name" value="Bact_Sigma-Reg"/>
</dbReference>
<dbReference type="Proteomes" id="UP001154400">
    <property type="component" value="Chromosome"/>
</dbReference>
<name>A0A3S5Y399_RHOH1</name>